<proteinExistence type="predicted"/>
<reference evidence="1" key="1">
    <citation type="submission" date="2013-01" db="EMBL/GenBank/DDBJ databases">
        <title>Genome assembly of Mariniradius saccharolyticus AK6.</title>
        <authorList>
            <person name="Vaidya B."/>
            <person name="Khatri I."/>
            <person name="Tanuku N.R.S."/>
            <person name="Subramanian S."/>
            <person name="Pinnaka A."/>
        </authorList>
    </citation>
    <scope>NUCLEOTIDE SEQUENCE [LARGE SCALE GENOMIC DNA]</scope>
    <source>
        <strain evidence="1">AK6</strain>
    </source>
</reference>
<name>M7YE45_9BACT</name>
<gene>
    <name evidence="1" type="ORF">C943_00164</name>
</gene>
<protein>
    <submittedName>
        <fullName evidence="1">Uncharacterized protein</fullName>
    </submittedName>
</protein>
<dbReference type="InParanoid" id="M7YE45"/>
<keyword evidence="2" id="KW-1185">Reference proteome</keyword>
<dbReference type="Proteomes" id="UP000010953">
    <property type="component" value="Unassembled WGS sequence"/>
</dbReference>
<evidence type="ECO:0000313" key="2">
    <source>
        <dbReference type="Proteomes" id="UP000010953"/>
    </source>
</evidence>
<sequence>MEAVGIVNGSNNNHLIKLAAITANTKASTHSRAADFFFFGSVIGI</sequence>
<evidence type="ECO:0000313" key="1">
    <source>
        <dbReference type="EMBL" id="EMS35391.1"/>
    </source>
</evidence>
<dbReference type="AlphaFoldDB" id="M7YE45"/>
<comment type="caution">
    <text evidence="1">The sequence shown here is derived from an EMBL/GenBank/DDBJ whole genome shotgun (WGS) entry which is preliminary data.</text>
</comment>
<accession>M7YE45</accession>
<dbReference type="EMBL" id="AMZY02000001">
    <property type="protein sequence ID" value="EMS35391.1"/>
    <property type="molecule type" value="Genomic_DNA"/>
</dbReference>
<organism evidence="1 2">
    <name type="scientific">Mariniradius saccharolyticus AK6</name>
    <dbReference type="NCBI Taxonomy" id="1239962"/>
    <lineage>
        <taxon>Bacteria</taxon>
        <taxon>Pseudomonadati</taxon>
        <taxon>Bacteroidota</taxon>
        <taxon>Cytophagia</taxon>
        <taxon>Cytophagales</taxon>
        <taxon>Cyclobacteriaceae</taxon>
        <taxon>Mariniradius</taxon>
    </lineage>
</organism>